<dbReference type="Proteomes" id="UP000837857">
    <property type="component" value="Chromosome 30"/>
</dbReference>
<proteinExistence type="predicted"/>
<feature type="domain" description="EF-hand" evidence="1">
    <location>
        <begin position="55"/>
        <end position="84"/>
    </location>
</feature>
<name>A0ABN8IUU6_9NEOP</name>
<protein>
    <recommendedName>
        <fullName evidence="1">EF-hand domain-containing protein</fullName>
    </recommendedName>
</protein>
<evidence type="ECO:0000259" key="1">
    <source>
        <dbReference type="PROSITE" id="PS50222"/>
    </source>
</evidence>
<dbReference type="EMBL" id="OW152842">
    <property type="protein sequence ID" value="CAH2064641.1"/>
    <property type="molecule type" value="Genomic_DNA"/>
</dbReference>
<gene>
    <name evidence="2" type="ORF">IPOD504_LOCUS12836</name>
</gene>
<feature type="non-terminal residue" evidence="2">
    <location>
        <position position="84"/>
    </location>
</feature>
<organism evidence="2 3">
    <name type="scientific">Iphiclides podalirius</name>
    <name type="common">scarce swallowtail</name>
    <dbReference type="NCBI Taxonomy" id="110791"/>
    <lineage>
        <taxon>Eukaryota</taxon>
        <taxon>Metazoa</taxon>
        <taxon>Ecdysozoa</taxon>
        <taxon>Arthropoda</taxon>
        <taxon>Hexapoda</taxon>
        <taxon>Insecta</taxon>
        <taxon>Pterygota</taxon>
        <taxon>Neoptera</taxon>
        <taxon>Endopterygota</taxon>
        <taxon>Lepidoptera</taxon>
        <taxon>Glossata</taxon>
        <taxon>Ditrysia</taxon>
        <taxon>Papilionoidea</taxon>
        <taxon>Papilionidae</taxon>
        <taxon>Papilioninae</taxon>
        <taxon>Iphiclides</taxon>
    </lineage>
</organism>
<evidence type="ECO:0000313" key="3">
    <source>
        <dbReference type="Proteomes" id="UP000837857"/>
    </source>
</evidence>
<dbReference type="PROSITE" id="PS00018">
    <property type="entry name" value="EF_HAND_1"/>
    <property type="match status" value="1"/>
</dbReference>
<evidence type="ECO:0000313" key="2">
    <source>
        <dbReference type="EMBL" id="CAH2064641.1"/>
    </source>
</evidence>
<dbReference type="InterPro" id="IPR002048">
    <property type="entry name" value="EF_hand_dom"/>
</dbReference>
<keyword evidence="3" id="KW-1185">Reference proteome</keyword>
<dbReference type="InterPro" id="IPR018247">
    <property type="entry name" value="EF_Hand_1_Ca_BS"/>
</dbReference>
<reference evidence="2" key="1">
    <citation type="submission" date="2022-03" db="EMBL/GenBank/DDBJ databases">
        <authorList>
            <person name="Martin H S."/>
        </authorList>
    </citation>
    <scope>NUCLEOTIDE SEQUENCE</scope>
</reference>
<sequence>MLRVYGHGNKVETTTVYKDDDLEMVVNGALDQADLNKDDDHGKTVETTIMFKDEDLEEIVNGALAQADINEDGFIDYYEYKSVT</sequence>
<dbReference type="PROSITE" id="PS50222">
    <property type="entry name" value="EF_HAND_2"/>
    <property type="match status" value="1"/>
</dbReference>
<dbReference type="Gene3D" id="1.10.238.10">
    <property type="entry name" value="EF-hand"/>
    <property type="match status" value="1"/>
</dbReference>
<accession>A0ABN8IUU6</accession>